<dbReference type="PROSITE" id="PS50887">
    <property type="entry name" value="GGDEF"/>
    <property type="match status" value="1"/>
</dbReference>
<evidence type="ECO:0000313" key="4">
    <source>
        <dbReference type="EMBL" id="PXX47920.1"/>
    </source>
</evidence>
<dbReference type="SUPFAM" id="SSF55785">
    <property type="entry name" value="PYP-like sensor domain (PAS domain)"/>
    <property type="match status" value="1"/>
</dbReference>
<dbReference type="PANTHER" id="PTHR45138">
    <property type="entry name" value="REGULATORY COMPONENTS OF SENSORY TRANSDUCTION SYSTEM"/>
    <property type="match status" value="1"/>
</dbReference>
<dbReference type="GO" id="GO:0005886">
    <property type="term" value="C:plasma membrane"/>
    <property type="evidence" value="ECO:0007669"/>
    <property type="project" value="TreeGrafter"/>
</dbReference>
<feature type="domain" description="GGDEF" evidence="3">
    <location>
        <begin position="184"/>
        <end position="314"/>
    </location>
</feature>
<name>A0A318JKF9_9NEIS</name>
<dbReference type="NCBIfam" id="TIGR00254">
    <property type="entry name" value="GGDEF"/>
    <property type="match status" value="1"/>
</dbReference>
<protein>
    <recommendedName>
        <fullName evidence="1">diguanylate cyclase</fullName>
        <ecNumber evidence="1">2.7.7.65</ecNumber>
    </recommendedName>
</protein>
<dbReference type="InterPro" id="IPR035965">
    <property type="entry name" value="PAS-like_dom_sf"/>
</dbReference>
<keyword evidence="5" id="KW-1185">Reference proteome</keyword>
<dbReference type="Pfam" id="PF08447">
    <property type="entry name" value="PAS_3"/>
    <property type="match status" value="1"/>
</dbReference>
<accession>A0A318JKF9</accession>
<dbReference type="Proteomes" id="UP000248395">
    <property type="component" value="Unassembled WGS sequence"/>
</dbReference>
<sequence>MFVDNVQAMSEVGRELLANSFEFIPIPILISECSPNSGINTGRWHRFANQAFRQQIGYSLEDMPDIDSWFRLAYPDADYRAQVMQAWSREVERCQASGQPLAELTALVRCADGQQRWFIITAQIQAATLPFLQIITFRDVHELKCTVDENIRLSRTDFLTRLLNRREACKRLQQAWEGWQREGKLFSVLLCDIDGFKQVNDQYGHACGDHMLVFFADQLRALFDGQADIVRWGGEEFLLMLPATDLAGAARAAERLRRQIADSQPVWQQQRLGLTVSIGYTCATDHGELEGILHAVDVAMYRAKLQGRNCICQG</sequence>
<dbReference type="InterPro" id="IPR050469">
    <property type="entry name" value="Diguanylate_Cyclase"/>
</dbReference>
<dbReference type="InterPro" id="IPR000160">
    <property type="entry name" value="GGDEF_dom"/>
</dbReference>
<evidence type="ECO:0000256" key="2">
    <source>
        <dbReference type="ARBA" id="ARBA00034247"/>
    </source>
</evidence>
<dbReference type="EMBL" id="QJKC01000008">
    <property type="protein sequence ID" value="PXX47920.1"/>
    <property type="molecule type" value="Genomic_DNA"/>
</dbReference>
<dbReference type="InterPro" id="IPR043128">
    <property type="entry name" value="Rev_trsase/Diguanyl_cyclase"/>
</dbReference>
<dbReference type="AlphaFoldDB" id="A0A318JKF9"/>
<dbReference type="GO" id="GO:0052621">
    <property type="term" value="F:diguanylate cyclase activity"/>
    <property type="evidence" value="ECO:0007669"/>
    <property type="project" value="UniProtKB-EC"/>
</dbReference>
<dbReference type="Pfam" id="PF00990">
    <property type="entry name" value="GGDEF"/>
    <property type="match status" value="1"/>
</dbReference>
<dbReference type="OrthoDB" id="9813903at2"/>
<proteinExistence type="predicted"/>
<comment type="catalytic activity">
    <reaction evidence="2">
        <text>2 GTP = 3',3'-c-di-GMP + 2 diphosphate</text>
        <dbReference type="Rhea" id="RHEA:24898"/>
        <dbReference type="ChEBI" id="CHEBI:33019"/>
        <dbReference type="ChEBI" id="CHEBI:37565"/>
        <dbReference type="ChEBI" id="CHEBI:58805"/>
        <dbReference type="EC" id="2.7.7.65"/>
    </reaction>
</comment>
<dbReference type="PANTHER" id="PTHR45138:SF9">
    <property type="entry name" value="DIGUANYLATE CYCLASE DGCM-RELATED"/>
    <property type="match status" value="1"/>
</dbReference>
<dbReference type="SMART" id="SM00267">
    <property type="entry name" value="GGDEF"/>
    <property type="match status" value="1"/>
</dbReference>
<reference evidence="4 5" key="1">
    <citation type="submission" date="2018-05" db="EMBL/GenBank/DDBJ databases">
        <title>Genomic Encyclopedia of Type Strains, Phase IV (KMG-IV): sequencing the most valuable type-strain genomes for metagenomic binning, comparative biology and taxonomic classification.</title>
        <authorList>
            <person name="Goeker M."/>
        </authorList>
    </citation>
    <scope>NUCLEOTIDE SEQUENCE [LARGE SCALE GENOMIC DNA]</scope>
    <source>
        <strain evidence="4 5">DSM 25134</strain>
    </source>
</reference>
<dbReference type="FunFam" id="3.30.70.270:FF:000001">
    <property type="entry name" value="Diguanylate cyclase domain protein"/>
    <property type="match status" value="1"/>
</dbReference>
<organism evidence="4 5">
    <name type="scientific">Aquitalea magnusonii</name>
    <dbReference type="NCBI Taxonomy" id="332411"/>
    <lineage>
        <taxon>Bacteria</taxon>
        <taxon>Pseudomonadati</taxon>
        <taxon>Pseudomonadota</taxon>
        <taxon>Betaproteobacteria</taxon>
        <taxon>Neisseriales</taxon>
        <taxon>Chromobacteriaceae</taxon>
        <taxon>Aquitalea</taxon>
    </lineage>
</organism>
<evidence type="ECO:0000259" key="3">
    <source>
        <dbReference type="PROSITE" id="PS50887"/>
    </source>
</evidence>
<dbReference type="Gene3D" id="3.30.70.270">
    <property type="match status" value="1"/>
</dbReference>
<dbReference type="CDD" id="cd01949">
    <property type="entry name" value="GGDEF"/>
    <property type="match status" value="1"/>
</dbReference>
<dbReference type="GO" id="GO:1902201">
    <property type="term" value="P:negative regulation of bacterial-type flagellum-dependent cell motility"/>
    <property type="evidence" value="ECO:0007669"/>
    <property type="project" value="TreeGrafter"/>
</dbReference>
<comment type="caution">
    <text evidence="4">The sequence shown here is derived from an EMBL/GenBank/DDBJ whole genome shotgun (WGS) entry which is preliminary data.</text>
</comment>
<gene>
    <name evidence="4" type="ORF">DFR38_1082</name>
</gene>
<dbReference type="SUPFAM" id="SSF55073">
    <property type="entry name" value="Nucleotide cyclase"/>
    <property type="match status" value="1"/>
</dbReference>
<dbReference type="InterPro" id="IPR029787">
    <property type="entry name" value="Nucleotide_cyclase"/>
</dbReference>
<evidence type="ECO:0000256" key="1">
    <source>
        <dbReference type="ARBA" id="ARBA00012528"/>
    </source>
</evidence>
<evidence type="ECO:0000313" key="5">
    <source>
        <dbReference type="Proteomes" id="UP000248395"/>
    </source>
</evidence>
<dbReference type="GO" id="GO:0043709">
    <property type="term" value="P:cell adhesion involved in single-species biofilm formation"/>
    <property type="evidence" value="ECO:0007669"/>
    <property type="project" value="TreeGrafter"/>
</dbReference>
<dbReference type="RefSeq" id="WP_059286242.1">
    <property type="nucleotide sequence ID" value="NZ_LNQU01000066.1"/>
</dbReference>
<dbReference type="InterPro" id="IPR013655">
    <property type="entry name" value="PAS_fold_3"/>
</dbReference>
<dbReference type="Gene3D" id="3.30.450.20">
    <property type="entry name" value="PAS domain"/>
    <property type="match status" value="1"/>
</dbReference>
<dbReference type="EC" id="2.7.7.65" evidence="1"/>